<protein>
    <recommendedName>
        <fullName evidence="5">HotDog ACOT-type domain-containing protein</fullName>
    </recommendedName>
</protein>
<dbReference type="GO" id="GO:0005739">
    <property type="term" value="C:mitochondrion"/>
    <property type="evidence" value="ECO:0007669"/>
    <property type="project" value="TreeGrafter"/>
</dbReference>
<reference evidence="6 7" key="1">
    <citation type="journal article" date="2015" name="Genome Biol. Evol.">
        <title>Phylogenomic analyses indicate that early fungi evolved digesting cell walls of algal ancestors of land plants.</title>
        <authorList>
            <person name="Chang Y."/>
            <person name="Wang S."/>
            <person name="Sekimoto S."/>
            <person name="Aerts A.L."/>
            <person name="Choi C."/>
            <person name="Clum A."/>
            <person name="LaButti K.M."/>
            <person name="Lindquist E.A."/>
            <person name="Yee Ngan C."/>
            <person name="Ohm R.A."/>
            <person name="Salamov A.A."/>
            <person name="Grigoriev I.V."/>
            <person name="Spatafora J.W."/>
            <person name="Berbee M.L."/>
        </authorList>
    </citation>
    <scope>NUCLEOTIDE SEQUENCE [LARGE SCALE GENOMIC DNA]</scope>
    <source>
        <strain evidence="6 7">NRRL 28638</strain>
    </source>
</reference>
<keyword evidence="2" id="KW-0677">Repeat</keyword>
<dbReference type="InterPro" id="IPR029069">
    <property type="entry name" value="HotDog_dom_sf"/>
</dbReference>
<dbReference type="Proteomes" id="UP000070444">
    <property type="component" value="Unassembled WGS sequence"/>
</dbReference>
<evidence type="ECO:0000313" key="7">
    <source>
        <dbReference type="Proteomes" id="UP000070444"/>
    </source>
</evidence>
<evidence type="ECO:0000313" key="6">
    <source>
        <dbReference type="EMBL" id="KXN67396.1"/>
    </source>
</evidence>
<dbReference type="EMBL" id="KQ964639">
    <property type="protein sequence ID" value="KXN67396.1"/>
    <property type="molecule type" value="Genomic_DNA"/>
</dbReference>
<dbReference type="STRING" id="796925.A0A137NX98"/>
<evidence type="ECO:0000256" key="1">
    <source>
        <dbReference type="ARBA" id="ARBA00010458"/>
    </source>
</evidence>
<keyword evidence="4" id="KW-0809">Transit peptide</keyword>
<organism evidence="6 7">
    <name type="scientific">Conidiobolus coronatus (strain ATCC 28846 / CBS 209.66 / NRRL 28638)</name>
    <name type="common">Delacroixia coronata</name>
    <dbReference type="NCBI Taxonomy" id="796925"/>
    <lineage>
        <taxon>Eukaryota</taxon>
        <taxon>Fungi</taxon>
        <taxon>Fungi incertae sedis</taxon>
        <taxon>Zoopagomycota</taxon>
        <taxon>Entomophthoromycotina</taxon>
        <taxon>Entomophthoromycetes</taxon>
        <taxon>Entomophthorales</taxon>
        <taxon>Ancylistaceae</taxon>
        <taxon>Conidiobolus</taxon>
    </lineage>
</organism>
<dbReference type="PROSITE" id="PS51770">
    <property type="entry name" value="HOTDOG_ACOT"/>
    <property type="match status" value="2"/>
</dbReference>
<evidence type="ECO:0000256" key="4">
    <source>
        <dbReference type="ARBA" id="ARBA00022946"/>
    </source>
</evidence>
<keyword evidence="3" id="KW-0378">Hydrolase</keyword>
<evidence type="ECO:0000256" key="3">
    <source>
        <dbReference type="ARBA" id="ARBA00022801"/>
    </source>
</evidence>
<dbReference type="SUPFAM" id="SSF54637">
    <property type="entry name" value="Thioesterase/thiol ester dehydrase-isomerase"/>
    <property type="match status" value="2"/>
</dbReference>
<accession>A0A137NX98</accession>
<dbReference type="OMA" id="REMLWYI"/>
<name>A0A137NX98_CONC2</name>
<dbReference type="GO" id="GO:0006637">
    <property type="term" value="P:acyl-CoA metabolic process"/>
    <property type="evidence" value="ECO:0007669"/>
    <property type="project" value="TreeGrafter"/>
</dbReference>
<dbReference type="AlphaFoldDB" id="A0A137NX98"/>
<dbReference type="InterPro" id="IPR033120">
    <property type="entry name" value="HOTDOG_ACOT"/>
</dbReference>
<evidence type="ECO:0000259" key="5">
    <source>
        <dbReference type="PROSITE" id="PS51770"/>
    </source>
</evidence>
<dbReference type="GO" id="GO:0047617">
    <property type="term" value="F:fatty acyl-CoA hydrolase activity"/>
    <property type="evidence" value="ECO:0007669"/>
    <property type="project" value="TreeGrafter"/>
</dbReference>
<feature type="domain" description="HotDog ACOT-type" evidence="5">
    <location>
        <begin position="14"/>
        <end position="154"/>
    </location>
</feature>
<dbReference type="PANTHER" id="PTHR12655">
    <property type="entry name" value="ACYL-COA THIOESTERASE"/>
    <property type="match status" value="1"/>
</dbReference>
<dbReference type="CDD" id="cd03442">
    <property type="entry name" value="BFIT_BACH"/>
    <property type="match status" value="2"/>
</dbReference>
<dbReference type="Gene3D" id="3.10.129.10">
    <property type="entry name" value="Hotdog Thioesterase"/>
    <property type="match status" value="2"/>
</dbReference>
<keyword evidence="7" id="KW-1185">Reference proteome</keyword>
<proteinExistence type="inferred from homology"/>
<comment type="similarity">
    <text evidence="1">Belongs to the acyl coenzyme A hydrolase family.</text>
</comment>
<feature type="domain" description="HotDog ACOT-type" evidence="5">
    <location>
        <begin position="228"/>
        <end position="343"/>
    </location>
</feature>
<dbReference type="PANTHER" id="PTHR12655:SF0">
    <property type="entry name" value="ACYL-COENZYME A THIOESTERASE 9, MITOCHONDRIAL"/>
    <property type="match status" value="1"/>
</dbReference>
<gene>
    <name evidence="6" type="ORF">CONCODRAFT_80170</name>
</gene>
<sequence>MASKQVIKPKFEEKRMIDSYTEVLLPFKTDSELLGQYENFFGVLKVGKFIEDLDCMAATIAYKHCNVDDVETAPFYLVTASVDSLVLIKELDINKNYRIFGNVNYVGFSSIEVMIKVEPYEEGEEDLAPRLAIDYSKRPYNLLCTFTMVALDKFTRKPSQVNPLKAGTEFEQKVIKLGKASKEKKKQLNLKSLAKLPPNNDEKHIIHDQYLESLKYKENKPDNVKYMEETSLSSSLMCHPQNRNTYGFMFGGFLMREALENAWITAYIFCKENPIIVRADEIVFKQSVPVGSVLEFNSKVIYSEGHPNNEFQVAVNAQVIGPDLVNMGVTDTFHYTFKSRTKQVPKVIPRTYGESIAMLEGKRRKEARQNYIKLMYY</sequence>
<evidence type="ECO:0000256" key="2">
    <source>
        <dbReference type="ARBA" id="ARBA00022737"/>
    </source>
</evidence>
<dbReference type="OrthoDB" id="331699at2759"/>